<dbReference type="EMBL" id="JAUSTQ010000003">
    <property type="protein sequence ID" value="MDQ0158983.1"/>
    <property type="molecule type" value="Genomic_DNA"/>
</dbReference>
<dbReference type="Proteomes" id="UP001224359">
    <property type="component" value="Unassembled WGS sequence"/>
</dbReference>
<name>A0ABT9VDD5_9BACI</name>
<evidence type="ECO:0000313" key="2">
    <source>
        <dbReference type="Proteomes" id="UP001224359"/>
    </source>
</evidence>
<organism evidence="1 2">
    <name type="scientific">Alkalibacillus salilacus</name>
    <dbReference type="NCBI Taxonomy" id="284582"/>
    <lineage>
        <taxon>Bacteria</taxon>
        <taxon>Bacillati</taxon>
        <taxon>Bacillota</taxon>
        <taxon>Bacilli</taxon>
        <taxon>Bacillales</taxon>
        <taxon>Bacillaceae</taxon>
        <taxon>Alkalibacillus</taxon>
    </lineage>
</organism>
<protein>
    <submittedName>
        <fullName evidence="1">Uncharacterized protein</fullName>
    </submittedName>
</protein>
<keyword evidence="2" id="KW-1185">Reference proteome</keyword>
<proteinExistence type="predicted"/>
<comment type="caution">
    <text evidence="1">The sequence shown here is derived from an EMBL/GenBank/DDBJ whole genome shotgun (WGS) entry which is preliminary data.</text>
</comment>
<gene>
    <name evidence="1" type="ORF">J2S77_000947</name>
</gene>
<accession>A0ABT9VDD5</accession>
<reference evidence="1 2" key="1">
    <citation type="submission" date="2023-07" db="EMBL/GenBank/DDBJ databases">
        <title>Genomic Encyclopedia of Type Strains, Phase IV (KMG-IV): sequencing the most valuable type-strain genomes for metagenomic binning, comparative biology and taxonomic classification.</title>
        <authorList>
            <person name="Goeker M."/>
        </authorList>
    </citation>
    <scope>NUCLEOTIDE SEQUENCE [LARGE SCALE GENOMIC DNA]</scope>
    <source>
        <strain evidence="1 2">DSM 16460</strain>
    </source>
</reference>
<evidence type="ECO:0000313" key="1">
    <source>
        <dbReference type="EMBL" id="MDQ0158983.1"/>
    </source>
</evidence>
<sequence>MKQKGDKYRPVVKVAKVKKAIPTVVYISGRRYVYDPKNEE</sequence>